<sequence length="135" mass="15173">MKIRQDYLMKNLMNKLRKGKRKQQKTSQCCSTSDDVDLRISSSLPNLSVNFHETNQRNANATSILSLTELNVAESSGIFKAIFKGLEQIKDTQKIHSKMIQHILLNLNIEGGTDSPELPEGLQFPATTIEELDKA</sequence>
<organism evidence="1 2">
    <name type="scientific">Hydra vulgaris</name>
    <name type="common">Hydra</name>
    <name type="synonym">Hydra attenuata</name>
    <dbReference type="NCBI Taxonomy" id="6087"/>
    <lineage>
        <taxon>Eukaryota</taxon>
        <taxon>Metazoa</taxon>
        <taxon>Cnidaria</taxon>
        <taxon>Hydrozoa</taxon>
        <taxon>Hydroidolina</taxon>
        <taxon>Anthoathecata</taxon>
        <taxon>Aplanulata</taxon>
        <taxon>Hydridae</taxon>
        <taxon>Hydra</taxon>
    </lineage>
</organism>
<protein>
    <submittedName>
        <fullName evidence="2">Uncharacterized protein LOC136086018 isoform X2</fullName>
    </submittedName>
</protein>
<evidence type="ECO:0000313" key="2">
    <source>
        <dbReference type="RefSeq" id="XP_065664298.1"/>
    </source>
</evidence>
<reference evidence="2" key="1">
    <citation type="submission" date="2025-08" db="UniProtKB">
        <authorList>
            <consortium name="RefSeq"/>
        </authorList>
    </citation>
    <scope>IDENTIFICATION</scope>
</reference>
<gene>
    <name evidence="2" type="primary">LOC136086018</name>
</gene>
<dbReference type="GeneID" id="136086018"/>
<dbReference type="Proteomes" id="UP001652625">
    <property type="component" value="Chromosome 10"/>
</dbReference>
<proteinExistence type="predicted"/>
<keyword evidence="1" id="KW-1185">Reference proteome</keyword>
<dbReference type="RefSeq" id="XP_065664298.1">
    <property type="nucleotide sequence ID" value="XM_065808226.1"/>
</dbReference>
<evidence type="ECO:0000313" key="1">
    <source>
        <dbReference type="Proteomes" id="UP001652625"/>
    </source>
</evidence>
<name>A0ABM4CR08_HYDVU</name>
<accession>A0ABM4CR08</accession>